<evidence type="ECO:0000259" key="2">
    <source>
        <dbReference type="Pfam" id="PF11716"/>
    </source>
</evidence>
<dbReference type="InterPro" id="IPR017517">
    <property type="entry name" value="Maleyloyr_isom"/>
</dbReference>
<dbReference type="InterPro" id="IPR024344">
    <property type="entry name" value="MDMPI_metal-binding"/>
</dbReference>
<dbReference type="InterPro" id="IPR034660">
    <property type="entry name" value="DinB/YfiT-like"/>
</dbReference>
<dbReference type="SUPFAM" id="SSF109854">
    <property type="entry name" value="DinB/YfiT-like putative metalloenzymes"/>
    <property type="match status" value="1"/>
</dbReference>
<feature type="region of interest" description="Disordered" evidence="1">
    <location>
        <begin position="197"/>
        <end position="235"/>
    </location>
</feature>
<keyword evidence="3" id="KW-0413">Isomerase</keyword>
<dbReference type="EMBL" id="JAUZMZ010000006">
    <property type="protein sequence ID" value="MEE2030940.1"/>
    <property type="molecule type" value="Genomic_DNA"/>
</dbReference>
<protein>
    <submittedName>
        <fullName evidence="3">Maleylpyruvate isomerase family mycothiol-dependent enzyme</fullName>
    </submittedName>
</protein>
<evidence type="ECO:0000256" key="1">
    <source>
        <dbReference type="SAM" id="MobiDB-lite"/>
    </source>
</evidence>
<accession>A0ABU7JMA1</accession>
<feature type="domain" description="Mycothiol-dependent maleylpyruvate isomerase metal-binding" evidence="2">
    <location>
        <begin position="11"/>
        <end position="97"/>
    </location>
</feature>
<reference evidence="3 4" key="1">
    <citation type="submission" date="2023-08" db="EMBL/GenBank/DDBJ databases">
        <authorList>
            <person name="Girao M."/>
            <person name="Carvalho M.F."/>
        </authorList>
    </citation>
    <scope>NUCLEOTIDE SEQUENCE [LARGE SCALE GENOMIC DNA]</scope>
    <source>
        <strain evidence="3 4">CC-R104</strain>
    </source>
</reference>
<evidence type="ECO:0000313" key="4">
    <source>
        <dbReference type="Proteomes" id="UP001331936"/>
    </source>
</evidence>
<dbReference type="Pfam" id="PF11716">
    <property type="entry name" value="MDMPI_N"/>
    <property type="match status" value="1"/>
</dbReference>
<evidence type="ECO:0000313" key="3">
    <source>
        <dbReference type="EMBL" id="MEE2030940.1"/>
    </source>
</evidence>
<dbReference type="Gene3D" id="1.20.120.450">
    <property type="entry name" value="dinb family like domain"/>
    <property type="match status" value="1"/>
</dbReference>
<sequence>MSKTVHPYVAGERRDLVAVLERLNEEQWAAPSLCAGWRVREVVAHTTTAYRYSLPKILFALLKARGNINRAADACARADTRTLTDAELLASLRANIEHPWQPPRGGPAGTLWHEVIHGLDITVALGLDRRVPDERISMMLEALQPAQVDFFGADLSGVRLQADDRDWSYGTGSVVTGAAQHLLLVLTGRMVPPGLLSGEQSARFTAPVPSSPPGPPPDAPAAHDRNGRAARRPRR</sequence>
<proteinExistence type="predicted"/>
<dbReference type="NCBIfam" id="TIGR03083">
    <property type="entry name" value="maleylpyruvate isomerase family mycothiol-dependent enzyme"/>
    <property type="match status" value="1"/>
</dbReference>
<organism evidence="3 4">
    <name type="scientific">Rhodococcus chondri</name>
    <dbReference type="NCBI Taxonomy" id="3065941"/>
    <lineage>
        <taxon>Bacteria</taxon>
        <taxon>Bacillati</taxon>
        <taxon>Actinomycetota</taxon>
        <taxon>Actinomycetes</taxon>
        <taxon>Mycobacteriales</taxon>
        <taxon>Nocardiaceae</taxon>
        <taxon>Rhodococcus</taxon>
    </lineage>
</organism>
<gene>
    <name evidence="3" type="ORF">Q8814_02220</name>
</gene>
<dbReference type="RefSeq" id="WP_330150361.1">
    <property type="nucleotide sequence ID" value="NZ_JAUZMZ010000006.1"/>
</dbReference>
<name>A0ABU7JMA1_9NOCA</name>
<dbReference type="GO" id="GO:0016853">
    <property type="term" value="F:isomerase activity"/>
    <property type="evidence" value="ECO:0007669"/>
    <property type="project" value="UniProtKB-KW"/>
</dbReference>
<dbReference type="Proteomes" id="UP001331936">
    <property type="component" value="Unassembled WGS sequence"/>
</dbReference>
<comment type="caution">
    <text evidence="3">The sequence shown here is derived from an EMBL/GenBank/DDBJ whole genome shotgun (WGS) entry which is preliminary data.</text>
</comment>
<feature type="compositionally biased region" description="Pro residues" evidence="1">
    <location>
        <begin position="209"/>
        <end position="219"/>
    </location>
</feature>
<keyword evidence="4" id="KW-1185">Reference proteome</keyword>